<organism evidence="2 3">
    <name type="scientific">Faucicola atlantae</name>
    <dbReference type="NCBI Taxonomy" id="34059"/>
    <lineage>
        <taxon>Bacteria</taxon>
        <taxon>Pseudomonadati</taxon>
        <taxon>Pseudomonadota</taxon>
        <taxon>Gammaproteobacteria</taxon>
        <taxon>Moraxellales</taxon>
        <taxon>Moraxellaceae</taxon>
        <taxon>Faucicola</taxon>
    </lineage>
</organism>
<proteinExistence type="predicted"/>
<dbReference type="RefSeq" id="WP_067238572.1">
    <property type="nucleotide sequence ID" value="NZ_LZMZ01000051.1"/>
</dbReference>
<dbReference type="EMBL" id="LZMZ01000051">
    <property type="protein sequence ID" value="OBX73763.1"/>
    <property type="molecule type" value="Genomic_DNA"/>
</dbReference>
<evidence type="ECO:0000313" key="3">
    <source>
        <dbReference type="Proteomes" id="UP000092508"/>
    </source>
</evidence>
<dbReference type="InterPro" id="IPR010359">
    <property type="entry name" value="IrrE_HExxH"/>
</dbReference>
<protein>
    <recommendedName>
        <fullName evidence="1">IrrE N-terminal-like domain-containing protein</fullName>
    </recommendedName>
</protein>
<reference evidence="2 3" key="1">
    <citation type="submission" date="2016-06" db="EMBL/GenBank/DDBJ databases">
        <title>Draft genome of Moraxella atlantae CCUG 66109.</title>
        <authorList>
            <person name="Salva-Serra F."/>
            <person name="Engstrom-Jakobsson H."/>
            <person name="Thorell K."/>
            <person name="Gonzales-Siles L."/>
            <person name="Karlsson R."/>
            <person name="Boulund F."/>
            <person name="Engstrand L."/>
            <person name="Kristiansson E."/>
            <person name="Moore E."/>
        </authorList>
    </citation>
    <scope>NUCLEOTIDE SEQUENCE [LARGE SCALE GENOMIC DNA]</scope>
    <source>
        <strain evidence="2 3">CCUG 66109</strain>
    </source>
</reference>
<evidence type="ECO:0000313" key="2">
    <source>
        <dbReference type="EMBL" id="OBX73763.1"/>
    </source>
</evidence>
<evidence type="ECO:0000259" key="1">
    <source>
        <dbReference type="Pfam" id="PF06114"/>
    </source>
</evidence>
<dbReference type="Proteomes" id="UP000092508">
    <property type="component" value="Unassembled WGS sequence"/>
</dbReference>
<accession>A0A1B8Q909</accession>
<dbReference type="OrthoDB" id="9794834at2"/>
<feature type="domain" description="IrrE N-terminal-like" evidence="1">
    <location>
        <begin position="95"/>
        <end position="148"/>
    </location>
</feature>
<name>A0A1B8Q909_9GAMM</name>
<dbReference type="Gene3D" id="1.10.10.2910">
    <property type="match status" value="1"/>
</dbReference>
<dbReference type="AlphaFoldDB" id="A0A1B8Q909"/>
<sequence>MHLDFQHHTKGVRVSPRSKKSICGLARALRQKVAQAKDDQALDLCKLIELVLPKATNNKFEFVIKNYGYMGNTEAAMSPDSMKMYIREDVYEALHADDPRARFTIAHEIGHFILHDGVALGRDNGSPHKIFEDSEWQANVFAAELLAPLDCCVGLDVEDVMEIFCVSRSCAQYRKKETQELMP</sequence>
<dbReference type="Pfam" id="PF06114">
    <property type="entry name" value="Peptidase_M78"/>
    <property type="match status" value="1"/>
</dbReference>
<gene>
    <name evidence="2" type="ORF">A9308_00710</name>
</gene>
<comment type="caution">
    <text evidence="2">The sequence shown here is derived from an EMBL/GenBank/DDBJ whole genome shotgun (WGS) entry which is preliminary data.</text>
</comment>